<dbReference type="UniPathway" id="UPA00070"/>
<sequence>MDLRTTYLGLPLKNPLVPSSSPLSRNLDTAKRLEDAGAAALIMYSLFEEELQHDQEVMDGYLQNQALGHGEASSFLPMHAALPSRLEHYLEQLQRLKQSLEIPVIASLNGITPGGWIEHGKALQEAGADALELNVYYIAGDMQISGSEVERRYIDLLHELRQHVTLPIAMKLSPQFSSVTNIVAHLERVGAAGVSLFNRFYQPDIDIDSLRVAPQLHLSNSAEALLALRWIAILHGRVKLTLAATGGIHNHEDALKMLLAGADVVHLCSALLKHGPGRVAEILRGIEAWLEESPYESIEQLKGTLSQRHNGDASAYARANYLQLLDSYTPLRQGH</sequence>
<dbReference type="InterPro" id="IPR050074">
    <property type="entry name" value="DHO_dehydrogenase"/>
</dbReference>
<keyword evidence="4" id="KW-0288">FMN</keyword>
<dbReference type="GO" id="GO:0006207">
    <property type="term" value="P:'de novo' pyrimidine nucleobase biosynthetic process"/>
    <property type="evidence" value="ECO:0007669"/>
    <property type="project" value="TreeGrafter"/>
</dbReference>
<dbReference type="Pfam" id="PF01180">
    <property type="entry name" value="DHO_dh"/>
    <property type="match status" value="1"/>
</dbReference>
<dbReference type="Proteomes" id="UP000034410">
    <property type="component" value="Chromosome"/>
</dbReference>
<keyword evidence="6 8" id="KW-0560">Oxidoreductase</keyword>
<proteinExistence type="predicted"/>
<evidence type="ECO:0000313" key="9">
    <source>
        <dbReference type="Proteomes" id="UP000034410"/>
    </source>
</evidence>
<dbReference type="GO" id="GO:1990663">
    <property type="term" value="F:dihydroorotate dehydrogenase (fumarate) activity"/>
    <property type="evidence" value="ECO:0007669"/>
    <property type="project" value="UniProtKB-EC"/>
</dbReference>
<dbReference type="PANTHER" id="PTHR48109">
    <property type="entry name" value="DIHYDROOROTATE DEHYDROGENASE (QUINONE), MITOCHONDRIAL-RELATED"/>
    <property type="match status" value="1"/>
</dbReference>
<evidence type="ECO:0000256" key="4">
    <source>
        <dbReference type="ARBA" id="ARBA00022643"/>
    </source>
</evidence>
<keyword evidence="9" id="KW-1185">Reference proteome</keyword>
<dbReference type="RefSeq" id="WP_046860428.1">
    <property type="nucleotide sequence ID" value="NZ_CP011412.1"/>
</dbReference>
<dbReference type="InterPro" id="IPR012135">
    <property type="entry name" value="Dihydroorotate_DH_1_2"/>
</dbReference>
<comment type="pathway">
    <text evidence="2">Pyrimidine metabolism; UMP biosynthesis via de novo pathway.</text>
</comment>
<protein>
    <submittedName>
        <fullName evidence="8">Dihydroorotate dehydrogenase</fullName>
        <ecNumber evidence="8">1.3.98.1</ecNumber>
    </submittedName>
</protein>
<feature type="domain" description="Dihydroorotate dehydrogenase catalytic" evidence="7">
    <location>
        <begin position="88"/>
        <end position="289"/>
    </location>
</feature>
<name>A0A0F7K3J5_9GAMM</name>
<reference evidence="8 9" key="1">
    <citation type="journal article" date="2015" name="Genome Announc.">
        <title>Complete Genome Sequence of Sedimenticola thiotaurini Strain SIP-G1, a Polyphosphate- and Polyhydroxyalkanoate-Accumulating Sulfur-Oxidizing Gammaproteobacterium Isolated from Salt Marsh Sediments.</title>
        <authorList>
            <person name="Flood B.E."/>
            <person name="Jones D.S."/>
            <person name="Bailey J.V."/>
        </authorList>
    </citation>
    <scope>NUCLEOTIDE SEQUENCE [LARGE SCALE GENOMIC DNA]</scope>
    <source>
        <strain evidence="8 9">SIP-G1</strain>
    </source>
</reference>
<organism evidence="8 9">
    <name type="scientific">Sedimenticola thiotaurini</name>
    <dbReference type="NCBI Taxonomy" id="1543721"/>
    <lineage>
        <taxon>Bacteria</taxon>
        <taxon>Pseudomonadati</taxon>
        <taxon>Pseudomonadota</taxon>
        <taxon>Gammaproteobacteria</taxon>
        <taxon>Chromatiales</taxon>
        <taxon>Sedimenticolaceae</taxon>
        <taxon>Sedimenticola</taxon>
    </lineage>
</organism>
<dbReference type="GO" id="GO:0044205">
    <property type="term" value="P:'de novo' UMP biosynthetic process"/>
    <property type="evidence" value="ECO:0007669"/>
    <property type="project" value="UniProtKB-UniPathway"/>
</dbReference>
<evidence type="ECO:0000256" key="2">
    <source>
        <dbReference type="ARBA" id="ARBA00004725"/>
    </source>
</evidence>
<dbReference type="InterPro" id="IPR005720">
    <property type="entry name" value="Dihydroorotate_DH_cat"/>
</dbReference>
<keyword evidence="3" id="KW-0285">Flavoprotein</keyword>
<dbReference type="KEGG" id="seds:AAY24_15345"/>
<gene>
    <name evidence="8" type="ORF">AAY24_15345</name>
</gene>
<dbReference type="PIRSF" id="PIRSF000164">
    <property type="entry name" value="DHO_oxidase"/>
    <property type="match status" value="1"/>
</dbReference>
<dbReference type="Gene3D" id="3.20.20.70">
    <property type="entry name" value="Aldolase class I"/>
    <property type="match status" value="1"/>
</dbReference>
<evidence type="ECO:0000259" key="7">
    <source>
        <dbReference type="Pfam" id="PF01180"/>
    </source>
</evidence>
<evidence type="ECO:0000256" key="6">
    <source>
        <dbReference type="ARBA" id="ARBA00023002"/>
    </source>
</evidence>
<dbReference type="EC" id="1.3.98.1" evidence="8"/>
<dbReference type="EMBL" id="CP011412">
    <property type="protein sequence ID" value="AKH21503.1"/>
    <property type="molecule type" value="Genomic_DNA"/>
</dbReference>
<dbReference type="GO" id="GO:0005737">
    <property type="term" value="C:cytoplasm"/>
    <property type="evidence" value="ECO:0007669"/>
    <property type="project" value="InterPro"/>
</dbReference>
<dbReference type="NCBIfam" id="NF005741">
    <property type="entry name" value="PRK07565.1"/>
    <property type="match status" value="1"/>
</dbReference>
<comment type="cofactor">
    <cofactor evidence="1">
        <name>FMN</name>
        <dbReference type="ChEBI" id="CHEBI:58210"/>
    </cofactor>
</comment>
<evidence type="ECO:0000313" key="8">
    <source>
        <dbReference type="EMBL" id="AKH21503.1"/>
    </source>
</evidence>
<dbReference type="SUPFAM" id="SSF51395">
    <property type="entry name" value="FMN-linked oxidoreductases"/>
    <property type="match status" value="1"/>
</dbReference>
<dbReference type="PANTHER" id="PTHR48109:SF3">
    <property type="entry name" value="SLL0744 PROTEIN"/>
    <property type="match status" value="1"/>
</dbReference>
<dbReference type="InterPro" id="IPR013785">
    <property type="entry name" value="Aldolase_TIM"/>
</dbReference>
<evidence type="ECO:0000256" key="1">
    <source>
        <dbReference type="ARBA" id="ARBA00001917"/>
    </source>
</evidence>
<dbReference type="CDD" id="cd04739">
    <property type="entry name" value="DHOD_like"/>
    <property type="match status" value="1"/>
</dbReference>
<dbReference type="PATRIC" id="fig|1543721.4.peg.3159"/>
<dbReference type="OrthoDB" id="9794954at2"/>
<keyword evidence="5" id="KW-0665">Pyrimidine biosynthesis</keyword>
<evidence type="ECO:0000256" key="3">
    <source>
        <dbReference type="ARBA" id="ARBA00022630"/>
    </source>
</evidence>
<evidence type="ECO:0000256" key="5">
    <source>
        <dbReference type="ARBA" id="ARBA00022975"/>
    </source>
</evidence>
<accession>A0A0F7K3J5</accession>
<dbReference type="AlphaFoldDB" id="A0A0F7K3J5"/>